<name>A0A4Z1EMG4_9HELO</name>
<gene>
    <name evidence="2" type="ORF">BTUL_0096g00350</name>
</gene>
<comment type="caution">
    <text evidence="2">The sequence shown here is derived from an EMBL/GenBank/DDBJ whole genome shotgun (WGS) entry which is preliminary data.</text>
</comment>
<feature type="compositionally biased region" description="Polar residues" evidence="1">
    <location>
        <begin position="1"/>
        <end position="11"/>
    </location>
</feature>
<dbReference type="OrthoDB" id="63267at2759"/>
<feature type="region of interest" description="Disordered" evidence="1">
    <location>
        <begin position="1"/>
        <end position="32"/>
    </location>
</feature>
<evidence type="ECO:0000313" key="3">
    <source>
        <dbReference type="Proteomes" id="UP000297777"/>
    </source>
</evidence>
<dbReference type="EMBL" id="PQXH01000096">
    <property type="protein sequence ID" value="TGO12042.1"/>
    <property type="molecule type" value="Genomic_DNA"/>
</dbReference>
<keyword evidence="3" id="KW-1185">Reference proteome</keyword>
<protein>
    <submittedName>
        <fullName evidence="2">Uncharacterized protein</fullName>
    </submittedName>
</protein>
<evidence type="ECO:0000256" key="1">
    <source>
        <dbReference type="SAM" id="MobiDB-lite"/>
    </source>
</evidence>
<accession>A0A4Z1EMG4</accession>
<organism evidence="2 3">
    <name type="scientific">Botrytis tulipae</name>
    <dbReference type="NCBI Taxonomy" id="87230"/>
    <lineage>
        <taxon>Eukaryota</taxon>
        <taxon>Fungi</taxon>
        <taxon>Dikarya</taxon>
        <taxon>Ascomycota</taxon>
        <taxon>Pezizomycotina</taxon>
        <taxon>Leotiomycetes</taxon>
        <taxon>Helotiales</taxon>
        <taxon>Sclerotiniaceae</taxon>
        <taxon>Botrytis</taxon>
    </lineage>
</organism>
<evidence type="ECO:0000313" key="2">
    <source>
        <dbReference type="EMBL" id="TGO12042.1"/>
    </source>
</evidence>
<dbReference type="AlphaFoldDB" id="A0A4Z1EMG4"/>
<proteinExistence type="predicted"/>
<sequence>MNQSQAQQKPAITTIRGFQTPAVSGDEDSDYGCNTPARYNPKIGDVVSANCSPSLKPFKSPGIGGISRLKLQLDTLNLENESRTNSMQHGNDVR</sequence>
<reference evidence="2 3" key="1">
    <citation type="submission" date="2017-12" db="EMBL/GenBank/DDBJ databases">
        <title>Comparative genomics of Botrytis spp.</title>
        <authorList>
            <person name="Valero-Jimenez C.A."/>
            <person name="Tapia P."/>
            <person name="Veloso J."/>
            <person name="Silva-Moreno E."/>
            <person name="Staats M."/>
            <person name="Valdes J.H."/>
            <person name="Van Kan J.A.L."/>
        </authorList>
    </citation>
    <scope>NUCLEOTIDE SEQUENCE [LARGE SCALE GENOMIC DNA]</scope>
    <source>
        <strain evidence="2 3">Bt9001</strain>
    </source>
</reference>
<dbReference type="Proteomes" id="UP000297777">
    <property type="component" value="Unassembled WGS sequence"/>
</dbReference>